<dbReference type="Proteomes" id="UP000591131">
    <property type="component" value="Unassembled WGS sequence"/>
</dbReference>
<dbReference type="InterPro" id="IPR003154">
    <property type="entry name" value="S1/P1nuclease"/>
</dbReference>
<evidence type="ECO:0000256" key="1">
    <source>
        <dbReference type="ARBA" id="ARBA00009547"/>
    </source>
</evidence>
<dbReference type="GO" id="GO:0004519">
    <property type="term" value="F:endonuclease activity"/>
    <property type="evidence" value="ECO:0007669"/>
    <property type="project" value="UniProtKB-KW"/>
</dbReference>
<dbReference type="AlphaFoldDB" id="A0A7J6LM25"/>
<evidence type="ECO:0000256" key="9">
    <source>
        <dbReference type="SAM" id="SignalP"/>
    </source>
</evidence>
<evidence type="ECO:0000256" key="4">
    <source>
        <dbReference type="ARBA" id="ARBA00022759"/>
    </source>
</evidence>
<dbReference type="GO" id="GO:0046872">
    <property type="term" value="F:metal ion binding"/>
    <property type="evidence" value="ECO:0007669"/>
    <property type="project" value="UniProtKB-KW"/>
</dbReference>
<keyword evidence="9" id="KW-0732">Signal</keyword>
<keyword evidence="4" id="KW-0255">Endonuclease</keyword>
<name>A0A7J6LM25_PERCH</name>
<gene>
    <name evidence="10" type="ORF">FOL47_007200</name>
</gene>
<evidence type="ECO:0000313" key="10">
    <source>
        <dbReference type="EMBL" id="KAF4660325.1"/>
    </source>
</evidence>
<feature type="chain" id="PRO_5029623339" description="Nuclease S1" evidence="9">
    <location>
        <begin position="22"/>
        <end position="342"/>
    </location>
</feature>
<keyword evidence="5" id="KW-0378">Hydrolase</keyword>
<reference evidence="10 11" key="1">
    <citation type="submission" date="2020-04" db="EMBL/GenBank/DDBJ databases">
        <title>Perkinsus chesapeaki whole genome sequence.</title>
        <authorList>
            <person name="Bogema D.R."/>
        </authorList>
    </citation>
    <scope>NUCLEOTIDE SEQUENCE [LARGE SCALE GENOMIC DNA]</scope>
    <source>
        <strain evidence="10">ATCC PRA-425</strain>
    </source>
</reference>
<dbReference type="PANTHER" id="PTHR33146">
    <property type="entry name" value="ENDONUCLEASE 4"/>
    <property type="match status" value="1"/>
</dbReference>
<evidence type="ECO:0000313" key="11">
    <source>
        <dbReference type="Proteomes" id="UP000591131"/>
    </source>
</evidence>
<organism evidence="10 11">
    <name type="scientific">Perkinsus chesapeaki</name>
    <name type="common">Clam parasite</name>
    <name type="synonym">Perkinsus andrewsi</name>
    <dbReference type="NCBI Taxonomy" id="330153"/>
    <lineage>
        <taxon>Eukaryota</taxon>
        <taxon>Sar</taxon>
        <taxon>Alveolata</taxon>
        <taxon>Perkinsozoa</taxon>
        <taxon>Perkinsea</taxon>
        <taxon>Perkinsida</taxon>
        <taxon>Perkinsidae</taxon>
        <taxon>Perkinsus</taxon>
    </lineage>
</organism>
<evidence type="ECO:0000256" key="5">
    <source>
        <dbReference type="ARBA" id="ARBA00022801"/>
    </source>
</evidence>
<dbReference type="GO" id="GO:0006308">
    <property type="term" value="P:DNA catabolic process"/>
    <property type="evidence" value="ECO:0007669"/>
    <property type="project" value="InterPro"/>
</dbReference>
<evidence type="ECO:0000256" key="3">
    <source>
        <dbReference type="ARBA" id="ARBA00022723"/>
    </source>
</evidence>
<keyword evidence="6" id="KW-1015">Disulfide bond</keyword>
<dbReference type="SUPFAM" id="SSF48537">
    <property type="entry name" value="Phospholipase C/P1 nuclease"/>
    <property type="match status" value="1"/>
</dbReference>
<feature type="signal peptide" evidence="9">
    <location>
        <begin position="1"/>
        <end position="21"/>
    </location>
</feature>
<evidence type="ECO:0008006" key="12">
    <source>
        <dbReference type="Google" id="ProtNLM"/>
    </source>
</evidence>
<proteinExistence type="inferred from homology"/>
<keyword evidence="11" id="KW-1185">Reference proteome</keyword>
<keyword evidence="7" id="KW-0325">Glycoprotein</keyword>
<keyword evidence="2" id="KW-0540">Nuclease</keyword>
<dbReference type="PANTHER" id="PTHR33146:SF26">
    <property type="entry name" value="ENDONUCLEASE 4"/>
    <property type="match status" value="1"/>
</dbReference>
<dbReference type="OrthoDB" id="441446at2759"/>
<comment type="caution">
    <text evidence="10">The sequence shown here is derived from an EMBL/GenBank/DDBJ whole genome shotgun (WGS) entry which is preliminary data.</text>
</comment>
<feature type="region of interest" description="Disordered" evidence="8">
    <location>
        <begin position="293"/>
        <end position="320"/>
    </location>
</feature>
<protein>
    <recommendedName>
        <fullName evidence="12">Nuclease S1</fullName>
    </recommendedName>
</protein>
<evidence type="ECO:0000256" key="7">
    <source>
        <dbReference type="ARBA" id="ARBA00023180"/>
    </source>
</evidence>
<comment type="similarity">
    <text evidence="1">Belongs to the nuclease type I family.</text>
</comment>
<dbReference type="Gene3D" id="1.10.575.10">
    <property type="entry name" value="P1 Nuclease"/>
    <property type="match status" value="1"/>
</dbReference>
<dbReference type="EMBL" id="JAAPAO010000417">
    <property type="protein sequence ID" value="KAF4660325.1"/>
    <property type="molecule type" value="Genomic_DNA"/>
</dbReference>
<dbReference type="GO" id="GO:0003676">
    <property type="term" value="F:nucleic acid binding"/>
    <property type="evidence" value="ECO:0007669"/>
    <property type="project" value="InterPro"/>
</dbReference>
<evidence type="ECO:0000256" key="8">
    <source>
        <dbReference type="SAM" id="MobiDB-lite"/>
    </source>
</evidence>
<evidence type="ECO:0000256" key="2">
    <source>
        <dbReference type="ARBA" id="ARBA00022722"/>
    </source>
</evidence>
<accession>A0A7J6LM25</accession>
<sequence>MLFIPLLAHFISLEIAFGSDAHAIVAELADLRMADKTRQEIYQLFGNGYRLSHSANWPDTPWTPPLHHAYTSQCTFNYASNCVNDQCVAGAIRNYTNRMIDPYLANADRLEAVKYLVHFVTDAHLPMNAGRSSDQGGKGLNVHINFADFSNVDLGKVWEEKLLDEMQAEYFPGTYVQQDGQYPGDRMRFWRISSNMIGGDLDTKYAGKIATWLSECQRHGLNECVNNMLSESAGLACNIGYKNVDGREIQNNGDLPREYYTSRIEVLREQLAKSAARLTWVLDNAFFNYSGVTTTPRPVTTTGPNPSTSPGTPTTTASPSSNVGGYNILIPVLVVTSAYALL</sequence>
<dbReference type="InterPro" id="IPR008947">
    <property type="entry name" value="PLipase_C/P1_nuclease_dom_sf"/>
</dbReference>
<dbReference type="GO" id="GO:0016788">
    <property type="term" value="F:hydrolase activity, acting on ester bonds"/>
    <property type="evidence" value="ECO:0007669"/>
    <property type="project" value="InterPro"/>
</dbReference>
<evidence type="ECO:0000256" key="6">
    <source>
        <dbReference type="ARBA" id="ARBA00023157"/>
    </source>
</evidence>
<dbReference type="Pfam" id="PF02265">
    <property type="entry name" value="S1-P1_nuclease"/>
    <property type="match status" value="1"/>
</dbReference>
<dbReference type="CDD" id="cd11010">
    <property type="entry name" value="S1-P1_nuclease"/>
    <property type="match status" value="1"/>
</dbReference>
<keyword evidence="3" id="KW-0479">Metal-binding</keyword>